<dbReference type="AlphaFoldDB" id="A0A1I0P634"/>
<dbReference type="Proteomes" id="UP000182125">
    <property type="component" value="Unassembled WGS sequence"/>
</dbReference>
<dbReference type="KEGG" id="ttd:A3L14_03600"/>
<name>A0A1I0P634_9EURY</name>
<evidence type="ECO:0000313" key="2">
    <source>
        <dbReference type="EMBL" id="SEW09841.1"/>
    </source>
</evidence>
<dbReference type="Proteomes" id="UP000250136">
    <property type="component" value="Chromosome"/>
</dbReference>
<gene>
    <name evidence="1" type="ORF">A3L14_03600</name>
    <name evidence="2" type="ORF">SAMN05216170_1553</name>
</gene>
<reference evidence="1 4" key="1">
    <citation type="submission" date="2016-04" db="EMBL/GenBank/DDBJ databases">
        <title>Complete genome sequence of Thermococcus thioreducens type strain OGL-20P.</title>
        <authorList>
            <person name="Oger P.M."/>
        </authorList>
    </citation>
    <scope>NUCLEOTIDE SEQUENCE [LARGE SCALE GENOMIC DNA]</scope>
    <source>
        <strain evidence="1 4">OGL-20P</strain>
    </source>
</reference>
<dbReference type="EMBL" id="FOIW01000002">
    <property type="protein sequence ID" value="SEW09841.1"/>
    <property type="molecule type" value="Genomic_DNA"/>
</dbReference>
<dbReference type="EMBL" id="CP015105">
    <property type="protein sequence ID" value="ASJ12024.1"/>
    <property type="molecule type" value="Genomic_DNA"/>
</dbReference>
<keyword evidence="4" id="KW-1185">Reference proteome</keyword>
<evidence type="ECO:0000313" key="3">
    <source>
        <dbReference type="Proteomes" id="UP000182125"/>
    </source>
</evidence>
<proteinExistence type="predicted"/>
<evidence type="ECO:0000313" key="4">
    <source>
        <dbReference type="Proteomes" id="UP000250136"/>
    </source>
</evidence>
<protein>
    <submittedName>
        <fullName evidence="2">Uncharacterized protein</fullName>
    </submittedName>
</protein>
<accession>A0A1I0P634</accession>
<evidence type="ECO:0000313" key="1">
    <source>
        <dbReference type="EMBL" id="ASJ12024.1"/>
    </source>
</evidence>
<sequence>MPIVLEKIGDKPLDEALKEMGMASKIMVLEELMTVYTEWVSMVSEVLVGPYGIRKNVSTYRVDAHYKIMKTMEKVYSTGEAYKALDDLIRGLTQE</sequence>
<reference evidence="2 3" key="2">
    <citation type="submission" date="2016-10" db="EMBL/GenBank/DDBJ databases">
        <authorList>
            <person name="de Groot N.N."/>
        </authorList>
    </citation>
    <scope>NUCLEOTIDE SEQUENCE [LARGE SCALE GENOMIC DNA]</scope>
    <source>
        <strain evidence="2 3">OGL-20</strain>
    </source>
</reference>
<organism evidence="2 3">
    <name type="scientific">Thermococcus thioreducens</name>
    <dbReference type="NCBI Taxonomy" id="277988"/>
    <lineage>
        <taxon>Archaea</taxon>
        <taxon>Methanobacteriati</taxon>
        <taxon>Methanobacteriota</taxon>
        <taxon>Thermococci</taxon>
        <taxon>Thermococcales</taxon>
        <taxon>Thermococcaceae</taxon>
        <taxon>Thermococcus</taxon>
    </lineage>
</organism>